<keyword evidence="1" id="KW-1133">Transmembrane helix</keyword>
<proteinExistence type="predicted"/>
<reference evidence="2 3" key="1">
    <citation type="submission" date="2017-06" db="EMBL/GenBank/DDBJ databases">
        <title>Genome sequencing of cyanobaciteial culture collection at National Institute for Environmental Studies (NIES).</title>
        <authorList>
            <person name="Hirose Y."/>
            <person name="Shimura Y."/>
            <person name="Fujisawa T."/>
            <person name="Nakamura Y."/>
            <person name="Kawachi M."/>
        </authorList>
    </citation>
    <scope>NUCLEOTIDE SEQUENCE [LARGE SCALE GENOMIC DNA]</scope>
    <source>
        <strain evidence="2 3">NIES-37</strain>
    </source>
</reference>
<evidence type="ECO:0000256" key="1">
    <source>
        <dbReference type="SAM" id="Phobius"/>
    </source>
</evidence>
<name>A0A1Z4MZV2_9CYAN</name>
<evidence type="ECO:0000313" key="3">
    <source>
        <dbReference type="Proteomes" id="UP000218785"/>
    </source>
</evidence>
<dbReference type="AlphaFoldDB" id="A0A1Z4MZV2"/>
<evidence type="ECO:0000313" key="2">
    <source>
        <dbReference type="EMBL" id="BAY99016.1"/>
    </source>
</evidence>
<feature type="transmembrane region" description="Helical" evidence="1">
    <location>
        <begin position="75"/>
        <end position="93"/>
    </location>
</feature>
<sequence length="107" mass="11672">MNTRKAILLITLVMPGLAVVGISLYWFILDYDALGKAENNVERLAKGAKVSYGQLDYAYHRTLAHRINVFADGTWGLLGGVITAIGIHGLATVREQNGSKEKSVLDK</sequence>
<dbReference type="Proteomes" id="UP000218785">
    <property type="component" value="Chromosome"/>
</dbReference>
<protein>
    <submittedName>
        <fullName evidence="2">Uncharacterized protein</fullName>
    </submittedName>
</protein>
<dbReference type="RefSeq" id="WP_096576855.1">
    <property type="nucleotide sequence ID" value="NZ_CAWNJS010000001.1"/>
</dbReference>
<organism evidence="2 3">
    <name type="scientific">Tolypothrix tenuis PCC 7101</name>
    <dbReference type="NCBI Taxonomy" id="231146"/>
    <lineage>
        <taxon>Bacteria</taxon>
        <taxon>Bacillati</taxon>
        <taxon>Cyanobacteriota</taxon>
        <taxon>Cyanophyceae</taxon>
        <taxon>Nostocales</taxon>
        <taxon>Tolypothrichaceae</taxon>
        <taxon>Tolypothrix</taxon>
    </lineage>
</organism>
<dbReference type="KEGG" id="ttq:NIES37_29940"/>
<gene>
    <name evidence="2" type="ORF">NIES37_29940</name>
</gene>
<feature type="transmembrane region" description="Helical" evidence="1">
    <location>
        <begin position="7"/>
        <end position="28"/>
    </location>
</feature>
<keyword evidence="3" id="KW-1185">Reference proteome</keyword>
<accession>A0A1Z4MZV2</accession>
<keyword evidence="1" id="KW-0472">Membrane</keyword>
<keyword evidence="1" id="KW-0812">Transmembrane</keyword>
<dbReference type="EMBL" id="AP018248">
    <property type="protein sequence ID" value="BAY99016.1"/>
    <property type="molecule type" value="Genomic_DNA"/>
</dbReference>